<comment type="similarity">
    <text evidence="3">Belongs to the purine nucleoside phosphorylase YfiH/LACC1 family.</text>
</comment>
<evidence type="ECO:0000313" key="13">
    <source>
        <dbReference type="Proteomes" id="UP001219037"/>
    </source>
</evidence>
<dbReference type="SUPFAM" id="SSF64438">
    <property type="entry name" value="CNF1/YfiH-like putative cysteine hydrolases"/>
    <property type="match status" value="1"/>
</dbReference>
<evidence type="ECO:0000256" key="8">
    <source>
        <dbReference type="ARBA" id="ARBA00023008"/>
    </source>
</evidence>
<evidence type="ECO:0000256" key="4">
    <source>
        <dbReference type="ARBA" id="ARBA00022679"/>
    </source>
</evidence>
<comment type="catalytic activity">
    <reaction evidence="1">
        <text>inosine + phosphate = alpha-D-ribose 1-phosphate + hypoxanthine</text>
        <dbReference type="Rhea" id="RHEA:27646"/>
        <dbReference type="ChEBI" id="CHEBI:17368"/>
        <dbReference type="ChEBI" id="CHEBI:17596"/>
        <dbReference type="ChEBI" id="CHEBI:43474"/>
        <dbReference type="ChEBI" id="CHEBI:57720"/>
        <dbReference type="EC" id="2.4.2.1"/>
    </reaction>
    <physiologicalReaction direction="left-to-right" evidence="1">
        <dbReference type="Rhea" id="RHEA:27647"/>
    </physiologicalReaction>
</comment>
<comment type="catalytic activity">
    <reaction evidence="11">
        <text>S-methyl-5'-thioadenosine + phosphate = 5-(methylsulfanyl)-alpha-D-ribose 1-phosphate + adenine</text>
        <dbReference type="Rhea" id="RHEA:11852"/>
        <dbReference type="ChEBI" id="CHEBI:16708"/>
        <dbReference type="ChEBI" id="CHEBI:17509"/>
        <dbReference type="ChEBI" id="CHEBI:43474"/>
        <dbReference type="ChEBI" id="CHEBI:58533"/>
        <dbReference type="EC" id="2.4.2.28"/>
    </reaction>
    <physiologicalReaction direction="left-to-right" evidence="11">
        <dbReference type="Rhea" id="RHEA:11853"/>
    </physiologicalReaction>
</comment>
<evidence type="ECO:0000313" key="12">
    <source>
        <dbReference type="EMBL" id="WFP15499.1"/>
    </source>
</evidence>
<dbReference type="EMBL" id="CP121252">
    <property type="protein sequence ID" value="WFP15499.1"/>
    <property type="molecule type" value="Genomic_DNA"/>
</dbReference>
<keyword evidence="8" id="KW-0186">Copper</keyword>
<evidence type="ECO:0000256" key="6">
    <source>
        <dbReference type="ARBA" id="ARBA00022801"/>
    </source>
</evidence>
<reference evidence="12 13" key="1">
    <citation type="submission" date="2023-04" db="EMBL/GenBank/DDBJ databases">
        <title>Funneling lignin-derived compounds into biodiesel using alkali-halophilic Citricoccus sp. P2.</title>
        <authorList>
            <person name="Luo C.-B."/>
        </authorList>
    </citation>
    <scope>NUCLEOTIDE SEQUENCE [LARGE SCALE GENOMIC DNA]</scope>
    <source>
        <strain evidence="12 13">P2</strain>
    </source>
</reference>
<evidence type="ECO:0000256" key="1">
    <source>
        <dbReference type="ARBA" id="ARBA00000553"/>
    </source>
</evidence>
<protein>
    <submittedName>
        <fullName evidence="12">Polyphenol oxidase family protein</fullName>
    </submittedName>
</protein>
<dbReference type="PANTHER" id="PTHR30616">
    <property type="entry name" value="UNCHARACTERIZED PROTEIN YFIH"/>
    <property type="match status" value="1"/>
</dbReference>
<comment type="catalytic activity">
    <reaction evidence="10">
        <text>adenosine + phosphate = alpha-D-ribose 1-phosphate + adenine</text>
        <dbReference type="Rhea" id="RHEA:27642"/>
        <dbReference type="ChEBI" id="CHEBI:16335"/>
        <dbReference type="ChEBI" id="CHEBI:16708"/>
        <dbReference type="ChEBI" id="CHEBI:43474"/>
        <dbReference type="ChEBI" id="CHEBI:57720"/>
        <dbReference type="EC" id="2.4.2.1"/>
    </reaction>
    <physiologicalReaction direction="left-to-right" evidence="10">
        <dbReference type="Rhea" id="RHEA:27643"/>
    </physiologicalReaction>
</comment>
<evidence type="ECO:0000256" key="10">
    <source>
        <dbReference type="ARBA" id="ARBA00048968"/>
    </source>
</evidence>
<comment type="catalytic activity">
    <reaction evidence="9">
        <text>adenosine + H2O + H(+) = inosine + NH4(+)</text>
        <dbReference type="Rhea" id="RHEA:24408"/>
        <dbReference type="ChEBI" id="CHEBI:15377"/>
        <dbReference type="ChEBI" id="CHEBI:15378"/>
        <dbReference type="ChEBI" id="CHEBI:16335"/>
        <dbReference type="ChEBI" id="CHEBI:17596"/>
        <dbReference type="ChEBI" id="CHEBI:28938"/>
        <dbReference type="EC" id="3.5.4.4"/>
    </reaction>
    <physiologicalReaction direction="left-to-right" evidence="9">
        <dbReference type="Rhea" id="RHEA:24409"/>
    </physiologicalReaction>
</comment>
<evidence type="ECO:0000256" key="2">
    <source>
        <dbReference type="ARBA" id="ARBA00003215"/>
    </source>
</evidence>
<dbReference type="InterPro" id="IPR011324">
    <property type="entry name" value="Cytotoxic_necrot_fac-like_cat"/>
</dbReference>
<sequence length="245" mass="25549">MTATLLEYHHAGNGVHVGFTSVQTGNLALHLEGQTTDSLEQARTHRADLERALDLSVGSTAFLHQVHSATVVDAEGLGWGEATASQTPPAADAMISRGGGTPLAIMVADCLPVAFVTRDGDTAVAHAGRVGLVSGVLESTLEQLGVDPVHISAWIGPAICGSCYEVPEQMRDDVAGVHSTAASTTSWGTPALNLPRAAETLLTRVGVQVSRSAVCTLEDDRVFSHRRAPGQGRFAGLVWRGDTPA</sequence>
<name>A0ABY8H2Y4_9MICC</name>
<keyword evidence="5" id="KW-0479">Metal-binding</keyword>
<proteinExistence type="inferred from homology"/>
<accession>A0ABY8H2Y4</accession>
<dbReference type="Proteomes" id="UP001219037">
    <property type="component" value="Chromosome"/>
</dbReference>
<dbReference type="Pfam" id="PF02578">
    <property type="entry name" value="Cu-oxidase_4"/>
    <property type="match status" value="1"/>
</dbReference>
<evidence type="ECO:0000256" key="7">
    <source>
        <dbReference type="ARBA" id="ARBA00022833"/>
    </source>
</evidence>
<keyword evidence="4" id="KW-0808">Transferase</keyword>
<dbReference type="CDD" id="cd16833">
    <property type="entry name" value="YfiH"/>
    <property type="match status" value="1"/>
</dbReference>
<dbReference type="RefSeq" id="WP_278156283.1">
    <property type="nucleotide sequence ID" value="NZ_CP121252.1"/>
</dbReference>
<keyword evidence="7" id="KW-0862">Zinc</keyword>
<dbReference type="Gene3D" id="3.60.140.10">
    <property type="entry name" value="CNF1/YfiH-like putative cysteine hydrolases"/>
    <property type="match status" value="1"/>
</dbReference>
<evidence type="ECO:0000256" key="9">
    <source>
        <dbReference type="ARBA" id="ARBA00047989"/>
    </source>
</evidence>
<gene>
    <name evidence="12" type="ORF">P8192_08745</name>
</gene>
<keyword evidence="13" id="KW-1185">Reference proteome</keyword>
<evidence type="ECO:0000256" key="11">
    <source>
        <dbReference type="ARBA" id="ARBA00049893"/>
    </source>
</evidence>
<comment type="function">
    <text evidence="2">Purine nucleoside enzyme that catalyzes the phosphorolysis of adenosine and inosine nucleosides, yielding D-ribose 1-phosphate and the respective free bases, adenine and hypoxanthine. Also catalyzes the phosphorolysis of S-methyl-5'-thioadenosine into adenine and S-methyl-5-thio-alpha-D-ribose 1-phosphate. Also has adenosine deaminase activity.</text>
</comment>
<keyword evidence="6" id="KW-0378">Hydrolase</keyword>
<dbReference type="PANTHER" id="PTHR30616:SF2">
    <property type="entry name" value="PURINE NUCLEOSIDE PHOSPHORYLASE LACC1"/>
    <property type="match status" value="1"/>
</dbReference>
<evidence type="ECO:0000256" key="5">
    <source>
        <dbReference type="ARBA" id="ARBA00022723"/>
    </source>
</evidence>
<organism evidence="12 13">
    <name type="scientific">Citricoccus muralis</name>
    <dbReference type="NCBI Taxonomy" id="169134"/>
    <lineage>
        <taxon>Bacteria</taxon>
        <taxon>Bacillati</taxon>
        <taxon>Actinomycetota</taxon>
        <taxon>Actinomycetes</taxon>
        <taxon>Micrococcales</taxon>
        <taxon>Micrococcaceae</taxon>
        <taxon>Citricoccus</taxon>
    </lineage>
</organism>
<dbReference type="InterPro" id="IPR038371">
    <property type="entry name" value="Cu_polyphenol_OxRdtase_sf"/>
</dbReference>
<evidence type="ECO:0000256" key="3">
    <source>
        <dbReference type="ARBA" id="ARBA00007353"/>
    </source>
</evidence>
<dbReference type="InterPro" id="IPR003730">
    <property type="entry name" value="Cu_polyphenol_OxRdtase"/>
</dbReference>